<dbReference type="AlphaFoldDB" id="A0A4R4WF45"/>
<protein>
    <submittedName>
        <fullName evidence="2">Uncharacterized protein</fullName>
    </submittedName>
</protein>
<dbReference type="Proteomes" id="UP000294543">
    <property type="component" value="Unassembled WGS sequence"/>
</dbReference>
<dbReference type="RefSeq" id="WP_132515960.1">
    <property type="nucleotide sequence ID" value="NZ_SMKP01000157.1"/>
</dbReference>
<feature type="signal peptide" evidence="1">
    <location>
        <begin position="1"/>
        <end position="22"/>
    </location>
</feature>
<evidence type="ECO:0000313" key="3">
    <source>
        <dbReference type="Proteomes" id="UP000294543"/>
    </source>
</evidence>
<name>A0A4R4WF45_9ACTN</name>
<dbReference type="OrthoDB" id="9813435at2"/>
<evidence type="ECO:0000256" key="1">
    <source>
        <dbReference type="SAM" id="SignalP"/>
    </source>
</evidence>
<sequence>MKQHHSVQRRRLLSIFSGFTIAATVFTVSTLSDQPAVSAAPLSQETGSAQPTSVYTEFTGWRSWTPQEGWAITHAPGKDLTWKFVDTPFARPPGSDGSFAGIYGTDRPETAVDTSLVSPAVDLTGQESPVIEFDSAYYPYLLTGGVELSLNGGLTWSTAWEGPAATGGTRGRMTVPIPQAAGHLGVLVRFHSSGRANQYGSWSIDNVFIGTR</sequence>
<keyword evidence="1" id="KW-0732">Signal</keyword>
<organism evidence="2 3">
    <name type="scientific">Nonomuraea diastatica</name>
    <dbReference type="NCBI Taxonomy" id="1848329"/>
    <lineage>
        <taxon>Bacteria</taxon>
        <taxon>Bacillati</taxon>
        <taxon>Actinomycetota</taxon>
        <taxon>Actinomycetes</taxon>
        <taxon>Streptosporangiales</taxon>
        <taxon>Streptosporangiaceae</taxon>
        <taxon>Nonomuraea</taxon>
    </lineage>
</organism>
<accession>A0A4R4WF45</accession>
<reference evidence="2 3" key="1">
    <citation type="submission" date="2019-03" db="EMBL/GenBank/DDBJ databases">
        <title>Draft genome sequences of novel Actinobacteria.</title>
        <authorList>
            <person name="Sahin N."/>
            <person name="Ay H."/>
            <person name="Saygin H."/>
        </authorList>
    </citation>
    <scope>NUCLEOTIDE SEQUENCE [LARGE SCALE GENOMIC DNA]</scope>
    <source>
        <strain evidence="2 3">KC712</strain>
    </source>
</reference>
<feature type="chain" id="PRO_5039274585" evidence="1">
    <location>
        <begin position="23"/>
        <end position="212"/>
    </location>
</feature>
<keyword evidence="3" id="KW-1185">Reference proteome</keyword>
<dbReference type="EMBL" id="SMKP01000157">
    <property type="protein sequence ID" value="TDD14065.1"/>
    <property type="molecule type" value="Genomic_DNA"/>
</dbReference>
<proteinExistence type="predicted"/>
<dbReference type="Gene3D" id="2.60.120.260">
    <property type="entry name" value="Galactose-binding domain-like"/>
    <property type="match status" value="1"/>
</dbReference>
<evidence type="ECO:0000313" key="2">
    <source>
        <dbReference type="EMBL" id="TDD14065.1"/>
    </source>
</evidence>
<gene>
    <name evidence="2" type="ORF">E1294_38765</name>
</gene>
<comment type="caution">
    <text evidence="2">The sequence shown here is derived from an EMBL/GenBank/DDBJ whole genome shotgun (WGS) entry which is preliminary data.</text>
</comment>